<evidence type="ECO:0000313" key="2">
    <source>
        <dbReference type="EMBL" id="OGM54218.1"/>
    </source>
</evidence>
<dbReference type="InterPro" id="IPR039967">
    <property type="entry name" value="MJ1020-like"/>
</dbReference>
<accession>A0A1F8ASH6</accession>
<proteinExistence type="predicted"/>
<dbReference type="InterPro" id="IPR006674">
    <property type="entry name" value="HD_domain"/>
</dbReference>
<comment type="caution">
    <text evidence="2">The sequence shown here is derived from an EMBL/GenBank/DDBJ whole genome shotgun (WGS) entry which is preliminary data.</text>
</comment>
<name>A0A1F8ASH6_9BACT</name>
<dbReference type="Pfam" id="PF01966">
    <property type="entry name" value="HD"/>
    <property type="match status" value="1"/>
</dbReference>
<keyword evidence="2" id="KW-0378">Hydrolase</keyword>
<dbReference type="AlphaFoldDB" id="A0A1F8ASH6"/>
<dbReference type="GO" id="GO:0016787">
    <property type="term" value="F:hydrolase activity"/>
    <property type="evidence" value="ECO:0007669"/>
    <property type="project" value="UniProtKB-KW"/>
</dbReference>
<protein>
    <submittedName>
        <fullName evidence="2">Phosphohydrolase</fullName>
    </submittedName>
</protein>
<evidence type="ECO:0000313" key="3">
    <source>
        <dbReference type="Proteomes" id="UP000178603"/>
    </source>
</evidence>
<dbReference type="PANTHER" id="PTHR40517:SF1">
    <property type="entry name" value="METAL-DEPENDENT PHOSPHOHYDROLASE, HD SUPERFAMILY-RELATED"/>
    <property type="match status" value="1"/>
</dbReference>
<reference evidence="2 3" key="1">
    <citation type="journal article" date="2016" name="Nat. Commun.">
        <title>Thousands of microbial genomes shed light on interconnected biogeochemical processes in an aquifer system.</title>
        <authorList>
            <person name="Anantharaman K."/>
            <person name="Brown C.T."/>
            <person name="Hug L.A."/>
            <person name="Sharon I."/>
            <person name="Castelle C.J."/>
            <person name="Probst A.J."/>
            <person name="Thomas B.C."/>
            <person name="Singh A."/>
            <person name="Wilkins M.J."/>
            <person name="Karaoz U."/>
            <person name="Brodie E.L."/>
            <person name="Williams K.H."/>
            <person name="Hubbard S.S."/>
            <person name="Banfield J.F."/>
        </authorList>
    </citation>
    <scope>NUCLEOTIDE SEQUENCE [LARGE SCALE GENOMIC DNA]</scope>
</reference>
<dbReference type="PANTHER" id="PTHR40517">
    <property type="entry name" value="METAL-DEPENDENT PHOSPHOHYDROLASE, HD SUPERFAMILY-RELATED"/>
    <property type="match status" value="1"/>
</dbReference>
<organism evidence="2 3">
    <name type="scientific">Candidatus Woesebacteria bacterium RIFCSPHIGHO2_12_FULL_41_24</name>
    <dbReference type="NCBI Taxonomy" id="1802510"/>
    <lineage>
        <taxon>Bacteria</taxon>
        <taxon>Candidatus Woeseibacteriota</taxon>
    </lineage>
</organism>
<evidence type="ECO:0000259" key="1">
    <source>
        <dbReference type="SMART" id="SM00471"/>
    </source>
</evidence>
<feature type="domain" description="HD/PDEase" evidence="1">
    <location>
        <begin position="51"/>
        <end position="185"/>
    </location>
</feature>
<sequence>MKSFETKQIIIKVPTNNNKLLSKTLENINRNKEIYALWKVINVNAIDRLGMSDHGPVHFQIVANIALRLCRIISKYGIKMSAVTDFGLTNDHCEVIIFLASIFHDLGMTICREGHEEFSLIIANNLLHQVLDFLPTDERTIVTSEVLHAIIAHRKNGVPYTFEAGIVRVADALDMSEGRSRIPYEDGKIDIHSVSAAAIDKIEIREGTAKPIQITITMNNSAGIFQIDELLKSKLKGSKIEDFVEVKAYVNRGSEKKLIKEYKL</sequence>
<dbReference type="Gene3D" id="1.10.3210.10">
    <property type="entry name" value="Hypothetical protein af1432"/>
    <property type="match status" value="1"/>
</dbReference>
<dbReference type="SUPFAM" id="SSF109604">
    <property type="entry name" value="HD-domain/PDEase-like"/>
    <property type="match status" value="1"/>
</dbReference>
<dbReference type="InterPro" id="IPR003607">
    <property type="entry name" value="HD/PDEase_dom"/>
</dbReference>
<dbReference type="Proteomes" id="UP000178603">
    <property type="component" value="Unassembled WGS sequence"/>
</dbReference>
<dbReference type="EMBL" id="MGGW01000017">
    <property type="protein sequence ID" value="OGM54218.1"/>
    <property type="molecule type" value="Genomic_DNA"/>
</dbReference>
<gene>
    <name evidence="2" type="ORF">A3E44_00875</name>
</gene>
<dbReference type="SMART" id="SM00471">
    <property type="entry name" value="HDc"/>
    <property type="match status" value="1"/>
</dbReference>